<keyword evidence="1" id="KW-0472">Membrane</keyword>
<evidence type="ECO:0000313" key="2">
    <source>
        <dbReference type="EMBL" id="CAB4222293.1"/>
    </source>
</evidence>
<protein>
    <submittedName>
        <fullName evidence="2">Uncharacterized protein</fullName>
    </submittedName>
</protein>
<proteinExistence type="predicted"/>
<feature type="transmembrane region" description="Helical" evidence="1">
    <location>
        <begin position="12"/>
        <end position="34"/>
    </location>
</feature>
<reference evidence="2" key="1">
    <citation type="submission" date="2020-05" db="EMBL/GenBank/DDBJ databases">
        <authorList>
            <person name="Chiriac C."/>
            <person name="Salcher M."/>
            <person name="Ghai R."/>
            <person name="Kavagutti S V."/>
        </authorList>
    </citation>
    <scope>NUCLEOTIDE SEQUENCE</scope>
</reference>
<keyword evidence="1" id="KW-0812">Transmembrane</keyword>
<gene>
    <name evidence="2" type="ORF">UFOVP1655_74</name>
</gene>
<keyword evidence="1" id="KW-1133">Transmembrane helix</keyword>
<accession>A0A6J5T3J1</accession>
<organism evidence="2">
    <name type="scientific">uncultured Caudovirales phage</name>
    <dbReference type="NCBI Taxonomy" id="2100421"/>
    <lineage>
        <taxon>Viruses</taxon>
        <taxon>Duplodnaviria</taxon>
        <taxon>Heunggongvirae</taxon>
        <taxon>Uroviricota</taxon>
        <taxon>Caudoviricetes</taxon>
        <taxon>Peduoviridae</taxon>
        <taxon>Maltschvirus</taxon>
        <taxon>Maltschvirus maltsch</taxon>
    </lineage>
</organism>
<dbReference type="EMBL" id="LR797523">
    <property type="protein sequence ID" value="CAB4222293.1"/>
    <property type="molecule type" value="Genomic_DNA"/>
</dbReference>
<evidence type="ECO:0000256" key="1">
    <source>
        <dbReference type="SAM" id="Phobius"/>
    </source>
</evidence>
<name>A0A6J5T3J1_9CAUD</name>
<sequence length="37" mass="4160">MKHFYNESTIGIIIDITTLGLLLSLVIVLNTIFLKVL</sequence>